<dbReference type="RefSeq" id="WP_147704588.1">
    <property type="nucleotide sequence ID" value="NZ_VDUY01000004.1"/>
</dbReference>
<feature type="domain" description="HTH tetR-type" evidence="5">
    <location>
        <begin position="31"/>
        <end position="91"/>
    </location>
</feature>
<evidence type="ECO:0000256" key="4">
    <source>
        <dbReference type="SAM" id="MobiDB-lite"/>
    </source>
</evidence>
<dbReference type="GO" id="GO:0003700">
    <property type="term" value="F:DNA-binding transcription factor activity"/>
    <property type="evidence" value="ECO:0007669"/>
    <property type="project" value="TreeGrafter"/>
</dbReference>
<feature type="region of interest" description="Disordered" evidence="4">
    <location>
        <begin position="1"/>
        <end position="31"/>
    </location>
</feature>
<keyword evidence="1" id="KW-0175">Coiled coil</keyword>
<dbReference type="InterPro" id="IPR036271">
    <property type="entry name" value="Tet_transcr_reg_TetR-rel_C_sf"/>
</dbReference>
<dbReference type="PROSITE" id="PS50977">
    <property type="entry name" value="HTH_TETR_2"/>
    <property type="match status" value="1"/>
</dbReference>
<evidence type="ECO:0000313" key="7">
    <source>
        <dbReference type="Proteomes" id="UP000321548"/>
    </source>
</evidence>
<accession>A0A5C8NW69</accession>
<reference evidence="6 7" key="1">
    <citation type="submission" date="2019-06" db="EMBL/GenBank/DDBJ databases">
        <title>Quisquiliibacterium sp. nov., isolated from a maize field.</title>
        <authorList>
            <person name="Lin S.-Y."/>
            <person name="Tsai C.-F."/>
            <person name="Young C.-C."/>
        </authorList>
    </citation>
    <scope>NUCLEOTIDE SEQUENCE [LARGE SCALE GENOMIC DNA]</scope>
    <source>
        <strain evidence="6 7">CC-CFT501</strain>
    </source>
</reference>
<dbReference type="Proteomes" id="UP000321548">
    <property type="component" value="Unassembled WGS sequence"/>
</dbReference>
<dbReference type="AlphaFoldDB" id="A0A5C8NW69"/>
<dbReference type="SUPFAM" id="SSF46689">
    <property type="entry name" value="Homeodomain-like"/>
    <property type="match status" value="1"/>
</dbReference>
<evidence type="ECO:0000313" key="6">
    <source>
        <dbReference type="EMBL" id="TXL65393.1"/>
    </source>
</evidence>
<name>A0A5C8NW69_9BURK</name>
<dbReference type="NCBIfam" id="NF007015">
    <property type="entry name" value="PRK09480.1"/>
    <property type="match status" value="1"/>
</dbReference>
<dbReference type="Pfam" id="PF00440">
    <property type="entry name" value="TetR_N"/>
    <property type="match status" value="1"/>
</dbReference>
<keyword evidence="2 3" id="KW-0238">DNA-binding</keyword>
<dbReference type="InterPro" id="IPR009057">
    <property type="entry name" value="Homeodomain-like_sf"/>
</dbReference>
<proteinExistence type="predicted"/>
<feature type="compositionally biased region" description="Low complexity" evidence="4">
    <location>
        <begin position="7"/>
        <end position="23"/>
    </location>
</feature>
<dbReference type="InterPro" id="IPR050109">
    <property type="entry name" value="HTH-type_TetR-like_transc_reg"/>
</dbReference>
<dbReference type="PANTHER" id="PTHR30055">
    <property type="entry name" value="HTH-TYPE TRANSCRIPTIONAL REGULATOR RUTR"/>
    <property type="match status" value="1"/>
</dbReference>
<protein>
    <submittedName>
        <fullName evidence="6">Nucleoid occlusion factor SlmA</fullName>
    </submittedName>
</protein>
<organism evidence="6 7">
    <name type="scientific">Zeimonas arvi</name>
    <dbReference type="NCBI Taxonomy" id="2498847"/>
    <lineage>
        <taxon>Bacteria</taxon>
        <taxon>Pseudomonadati</taxon>
        <taxon>Pseudomonadota</taxon>
        <taxon>Betaproteobacteria</taxon>
        <taxon>Burkholderiales</taxon>
        <taxon>Burkholderiaceae</taxon>
        <taxon>Zeimonas</taxon>
    </lineage>
</organism>
<sequence length="216" mass="23543">MNDSTTPAASIPAAPAQGSAPARRAARPKPGERRLQILQTLASMLQEPDGERVTTAALAGRLQVSEAALYRHFASKAQMFEGLIEFIESTVFGLVNQITTQHEDGLRQLRGILAMLLSFAEKNPGMTRVLIGDALVTEDDRLQARINQLIERLEASVRQSFRTAVAQGALPADTDAAARAGIVLAFVQGRWLRFAKSGFRKSPSEMFEQQLPFLIG</sequence>
<comment type="caution">
    <text evidence="6">The sequence shown here is derived from an EMBL/GenBank/DDBJ whole genome shotgun (WGS) entry which is preliminary data.</text>
</comment>
<evidence type="ECO:0000259" key="5">
    <source>
        <dbReference type="PROSITE" id="PS50977"/>
    </source>
</evidence>
<dbReference type="EMBL" id="VDUY01000004">
    <property type="protein sequence ID" value="TXL65393.1"/>
    <property type="molecule type" value="Genomic_DNA"/>
</dbReference>
<dbReference type="Pfam" id="PF22276">
    <property type="entry name" value="SlmA-like_C"/>
    <property type="match status" value="1"/>
</dbReference>
<evidence type="ECO:0000256" key="2">
    <source>
        <dbReference type="ARBA" id="ARBA00023125"/>
    </source>
</evidence>
<dbReference type="Gene3D" id="1.10.357.10">
    <property type="entry name" value="Tetracycline Repressor, domain 2"/>
    <property type="match status" value="1"/>
</dbReference>
<evidence type="ECO:0000256" key="3">
    <source>
        <dbReference type="PROSITE-ProRule" id="PRU00335"/>
    </source>
</evidence>
<evidence type="ECO:0000256" key="1">
    <source>
        <dbReference type="ARBA" id="ARBA00023054"/>
    </source>
</evidence>
<dbReference type="GO" id="GO:0000976">
    <property type="term" value="F:transcription cis-regulatory region binding"/>
    <property type="evidence" value="ECO:0007669"/>
    <property type="project" value="TreeGrafter"/>
</dbReference>
<dbReference type="InterPro" id="IPR001647">
    <property type="entry name" value="HTH_TetR"/>
</dbReference>
<keyword evidence="7" id="KW-1185">Reference proteome</keyword>
<dbReference type="PANTHER" id="PTHR30055:SF183">
    <property type="entry name" value="NUCLEOID OCCLUSION FACTOR SLMA"/>
    <property type="match status" value="1"/>
</dbReference>
<gene>
    <name evidence="6" type="primary">slmA</name>
    <name evidence="6" type="ORF">FHP08_11455</name>
</gene>
<dbReference type="SUPFAM" id="SSF48498">
    <property type="entry name" value="Tetracyclin repressor-like, C-terminal domain"/>
    <property type="match status" value="1"/>
</dbReference>
<dbReference type="OrthoDB" id="9179041at2"/>
<dbReference type="InterPro" id="IPR054580">
    <property type="entry name" value="SlmA-like_C"/>
</dbReference>
<feature type="DNA-binding region" description="H-T-H motif" evidence="3">
    <location>
        <begin position="54"/>
        <end position="73"/>
    </location>
</feature>